<dbReference type="Gramene" id="RZC49741">
    <property type="protein sequence ID" value="RZC49741"/>
    <property type="gene ID" value="C5167_018165"/>
</dbReference>
<evidence type="ECO:0000256" key="1">
    <source>
        <dbReference type="SAM" id="MobiDB-lite"/>
    </source>
</evidence>
<protein>
    <submittedName>
        <fullName evidence="3">Uncharacterized protein</fullName>
    </submittedName>
</protein>
<feature type="signal peptide" evidence="2">
    <location>
        <begin position="1"/>
        <end position="19"/>
    </location>
</feature>
<organism evidence="3 4">
    <name type="scientific">Papaver somniferum</name>
    <name type="common">Opium poppy</name>
    <dbReference type="NCBI Taxonomy" id="3469"/>
    <lineage>
        <taxon>Eukaryota</taxon>
        <taxon>Viridiplantae</taxon>
        <taxon>Streptophyta</taxon>
        <taxon>Embryophyta</taxon>
        <taxon>Tracheophyta</taxon>
        <taxon>Spermatophyta</taxon>
        <taxon>Magnoliopsida</taxon>
        <taxon>Ranunculales</taxon>
        <taxon>Papaveraceae</taxon>
        <taxon>Papaveroideae</taxon>
        <taxon>Papaver</taxon>
    </lineage>
</organism>
<keyword evidence="2" id="KW-0732">Signal</keyword>
<evidence type="ECO:0000313" key="4">
    <source>
        <dbReference type="Proteomes" id="UP000316621"/>
    </source>
</evidence>
<sequence length="145" mass="16077">MRLEIFICFMAMGLIMATADSVDHELPGEKEVLGVLFPSNQILESSFSIIELMITYRRRSNRYYHHPTTSTSPRGPDGGLVGGPRQITLDMPPLTGMPHLTAMRPLHTLPSELRIPWRDQRQRSVEPSTTSGSETVASSAASNNI</sequence>
<evidence type="ECO:0000256" key="2">
    <source>
        <dbReference type="SAM" id="SignalP"/>
    </source>
</evidence>
<name>A0A4Y7IPU4_PAPSO</name>
<dbReference type="AlphaFoldDB" id="A0A4Y7IPU4"/>
<dbReference type="EMBL" id="CM010716">
    <property type="protein sequence ID" value="RZC49741.1"/>
    <property type="molecule type" value="Genomic_DNA"/>
</dbReference>
<gene>
    <name evidence="3" type="ORF">C5167_018165</name>
</gene>
<feature type="compositionally biased region" description="Polar residues" evidence="1">
    <location>
        <begin position="125"/>
        <end position="145"/>
    </location>
</feature>
<feature type="chain" id="PRO_5021226040" evidence="2">
    <location>
        <begin position="20"/>
        <end position="145"/>
    </location>
</feature>
<evidence type="ECO:0000313" key="3">
    <source>
        <dbReference type="EMBL" id="RZC49741.1"/>
    </source>
</evidence>
<proteinExistence type="predicted"/>
<feature type="region of interest" description="Disordered" evidence="1">
    <location>
        <begin position="111"/>
        <end position="145"/>
    </location>
</feature>
<feature type="compositionally biased region" description="Basic and acidic residues" evidence="1">
    <location>
        <begin position="115"/>
        <end position="124"/>
    </location>
</feature>
<reference evidence="3 4" key="1">
    <citation type="journal article" date="2018" name="Science">
        <title>The opium poppy genome and morphinan production.</title>
        <authorList>
            <person name="Guo L."/>
            <person name="Winzer T."/>
            <person name="Yang X."/>
            <person name="Li Y."/>
            <person name="Ning Z."/>
            <person name="He Z."/>
            <person name="Teodor R."/>
            <person name="Lu Y."/>
            <person name="Bowser T.A."/>
            <person name="Graham I.A."/>
            <person name="Ye K."/>
        </authorList>
    </citation>
    <scope>NUCLEOTIDE SEQUENCE [LARGE SCALE GENOMIC DNA]</scope>
    <source>
        <strain evidence="4">cv. HN1</strain>
        <tissue evidence="3">Leaves</tissue>
    </source>
</reference>
<accession>A0A4Y7IPU4</accession>
<dbReference type="Proteomes" id="UP000316621">
    <property type="component" value="Chromosome 2"/>
</dbReference>
<keyword evidence="4" id="KW-1185">Reference proteome</keyword>